<proteinExistence type="predicted"/>
<dbReference type="EMBL" id="CP002691">
    <property type="protein sequence ID" value="AEE52933.1"/>
    <property type="molecule type" value="Genomic_DNA"/>
</dbReference>
<reference evidence="1 2" key="1">
    <citation type="journal article" date="2011" name="Stand. Genomic Sci.">
        <title>Complete genome sequence of Haliscomenobacter hydrossis type strain (O).</title>
        <authorList>
            <consortium name="US DOE Joint Genome Institute (JGI-PGF)"/>
            <person name="Daligault H."/>
            <person name="Lapidus A."/>
            <person name="Zeytun A."/>
            <person name="Nolan M."/>
            <person name="Lucas S."/>
            <person name="Del Rio T.G."/>
            <person name="Tice H."/>
            <person name="Cheng J.F."/>
            <person name="Tapia R."/>
            <person name="Han C."/>
            <person name="Goodwin L."/>
            <person name="Pitluck S."/>
            <person name="Liolios K."/>
            <person name="Pagani I."/>
            <person name="Ivanova N."/>
            <person name="Huntemann M."/>
            <person name="Mavromatis K."/>
            <person name="Mikhailova N."/>
            <person name="Pati A."/>
            <person name="Chen A."/>
            <person name="Palaniappan K."/>
            <person name="Land M."/>
            <person name="Hauser L."/>
            <person name="Brambilla E.M."/>
            <person name="Rohde M."/>
            <person name="Verbarg S."/>
            <person name="Goker M."/>
            <person name="Bristow J."/>
            <person name="Eisen J.A."/>
            <person name="Markowitz V."/>
            <person name="Hugenholtz P."/>
            <person name="Kyrpides N.C."/>
            <person name="Klenk H.P."/>
            <person name="Woyke T."/>
        </authorList>
    </citation>
    <scope>NUCLEOTIDE SEQUENCE [LARGE SCALE GENOMIC DNA]</scope>
    <source>
        <strain evidence="2">ATCC 27775 / DSM 1100 / LMG 10767 / O</strain>
    </source>
</reference>
<organism evidence="1 2">
    <name type="scientific">Haliscomenobacter hydrossis (strain ATCC 27775 / DSM 1100 / LMG 10767 / O)</name>
    <dbReference type="NCBI Taxonomy" id="760192"/>
    <lineage>
        <taxon>Bacteria</taxon>
        <taxon>Pseudomonadati</taxon>
        <taxon>Bacteroidota</taxon>
        <taxon>Saprospiria</taxon>
        <taxon>Saprospirales</taxon>
        <taxon>Haliscomenobacteraceae</taxon>
        <taxon>Haliscomenobacter</taxon>
    </lineage>
</organism>
<reference key="2">
    <citation type="submission" date="2011-04" db="EMBL/GenBank/DDBJ databases">
        <title>Complete sequence of chromosome of Haliscomenobacter hydrossis DSM 1100.</title>
        <authorList>
            <consortium name="US DOE Joint Genome Institute (JGI-PGF)"/>
            <person name="Lucas S."/>
            <person name="Han J."/>
            <person name="Lapidus A."/>
            <person name="Bruce D."/>
            <person name="Goodwin L."/>
            <person name="Pitluck S."/>
            <person name="Peters L."/>
            <person name="Kyrpides N."/>
            <person name="Mavromatis K."/>
            <person name="Ivanova N."/>
            <person name="Ovchinnikova G."/>
            <person name="Pagani I."/>
            <person name="Daligault H."/>
            <person name="Detter J.C."/>
            <person name="Han C."/>
            <person name="Land M."/>
            <person name="Hauser L."/>
            <person name="Markowitz V."/>
            <person name="Cheng J.-F."/>
            <person name="Hugenholtz P."/>
            <person name="Woyke T."/>
            <person name="Wu D."/>
            <person name="Verbarg S."/>
            <person name="Frueling A."/>
            <person name="Brambilla E."/>
            <person name="Klenk H.-P."/>
            <person name="Eisen J.A."/>
        </authorList>
    </citation>
    <scope>NUCLEOTIDE SEQUENCE</scope>
    <source>
        <strain>DSM 1100</strain>
    </source>
</reference>
<accession>F4L3F6</accession>
<dbReference type="HOGENOM" id="CLU_1218654_0_0_10"/>
<keyword evidence="2" id="KW-1185">Reference proteome</keyword>
<name>F4L3F6_HALH1</name>
<evidence type="ECO:0008006" key="3">
    <source>
        <dbReference type="Google" id="ProtNLM"/>
    </source>
</evidence>
<sequence length="229" mass="27058">MEINRDPLSASLLRSQIDNRLTSYLKNLGLDKWNGAYYWYSDYGTHHYRKVFHYTLLKGESATFAWGYCFDFIPTYGNTNNLRWNRTEKSVRLHFWDMPANFVHFAGSRDAHRRSLRGRGLVSHWGETAFDVTFNELFEDSYAQIESWFKTDYSLEDLLNWVDLQIERSIDYPKSPHPNYVKCFLLAKLGRSAEAIDAMEKMKNLYCAHDHKWEPLFTQLVSIIKKTSP</sequence>
<dbReference type="RefSeq" id="WP_013767468.1">
    <property type="nucleotide sequence ID" value="NC_015510.1"/>
</dbReference>
<protein>
    <recommendedName>
        <fullName evidence="3">DUF4304 domain-containing protein</fullName>
    </recommendedName>
</protein>
<evidence type="ECO:0000313" key="2">
    <source>
        <dbReference type="Proteomes" id="UP000008461"/>
    </source>
</evidence>
<gene>
    <name evidence="1" type="ordered locus">Halhy_5107</name>
</gene>
<dbReference type="OrthoDB" id="1447669at2"/>
<dbReference type="Proteomes" id="UP000008461">
    <property type="component" value="Chromosome"/>
</dbReference>
<dbReference type="KEGG" id="hhy:Halhy_5107"/>
<dbReference type="AlphaFoldDB" id="F4L3F6"/>
<evidence type="ECO:0000313" key="1">
    <source>
        <dbReference type="EMBL" id="AEE52933.1"/>
    </source>
</evidence>